<dbReference type="Proteomes" id="UP001166674">
    <property type="component" value="Unassembled WGS sequence"/>
</dbReference>
<evidence type="ECO:0000256" key="3">
    <source>
        <dbReference type="ARBA" id="ARBA00022927"/>
    </source>
</evidence>
<gene>
    <name evidence="4" type="ORF">SUZIE_155730</name>
</gene>
<dbReference type="Gene3D" id="1.25.10.10">
    <property type="entry name" value="Leucine-rich Repeat Variant"/>
    <property type="match status" value="1"/>
</dbReference>
<evidence type="ECO:0000313" key="4">
    <source>
        <dbReference type="EMBL" id="MBZ3879996.1"/>
    </source>
</evidence>
<dbReference type="Pfam" id="PF00514">
    <property type="entry name" value="Arm"/>
    <property type="match status" value="1"/>
</dbReference>
<organism evidence="4 5">
    <name type="scientific">Sciurus carolinensis</name>
    <name type="common">Eastern gray squirrel</name>
    <dbReference type="NCBI Taxonomy" id="30640"/>
    <lineage>
        <taxon>Eukaryota</taxon>
        <taxon>Metazoa</taxon>
        <taxon>Chordata</taxon>
        <taxon>Craniata</taxon>
        <taxon>Vertebrata</taxon>
        <taxon>Euteleostomi</taxon>
        <taxon>Mammalia</taxon>
        <taxon>Eutheria</taxon>
        <taxon>Euarchontoglires</taxon>
        <taxon>Glires</taxon>
        <taxon>Rodentia</taxon>
        <taxon>Sciuromorpha</taxon>
        <taxon>Sciuridae</taxon>
        <taxon>Sciurinae</taxon>
        <taxon>Sciurini</taxon>
        <taxon>Sciurus</taxon>
    </lineage>
</organism>
<dbReference type="InterPro" id="IPR032413">
    <property type="entry name" value="Arm_3"/>
</dbReference>
<name>A0AA41MXK7_SCICA</name>
<evidence type="ECO:0000256" key="2">
    <source>
        <dbReference type="ARBA" id="ARBA00022448"/>
    </source>
</evidence>
<protein>
    <submittedName>
        <fullName evidence="4">Importin subunit alpha-1</fullName>
    </submittedName>
</protein>
<comment type="similarity">
    <text evidence="1">Belongs to the importin alpha family.</text>
</comment>
<keyword evidence="5" id="KW-1185">Reference proteome</keyword>
<dbReference type="EMBL" id="JAATJV010370547">
    <property type="protein sequence ID" value="MBZ3879996.1"/>
    <property type="molecule type" value="Genomic_DNA"/>
</dbReference>
<evidence type="ECO:0000313" key="5">
    <source>
        <dbReference type="Proteomes" id="UP001166674"/>
    </source>
</evidence>
<sequence length="205" mass="22813">MSNFTAGPQDQIQHVANHGLVPFLTSVLSKADFKTQKEAVWTVTNYTSGGAVEQIMYLVCCGIIEPLMNLTAKNTKIILVILDAISDIFQAAEKLGETGKLILMSEECGGLDKMETLQNHENESVYKASLIEKYFSVEEEEDQNIVPETTSEDYTFRVQDPSNQYLATTVEPLFLKLKAIKPSTLLPVLETKDQNTKAPDNHTQP</sequence>
<dbReference type="InterPro" id="IPR000225">
    <property type="entry name" value="Armadillo"/>
</dbReference>
<dbReference type="InterPro" id="IPR011989">
    <property type="entry name" value="ARM-like"/>
</dbReference>
<accession>A0AA41MXK7</accession>
<dbReference type="Pfam" id="PF16186">
    <property type="entry name" value="Arm_3"/>
    <property type="match status" value="1"/>
</dbReference>
<keyword evidence="2" id="KW-0813">Transport</keyword>
<dbReference type="GO" id="GO:0015031">
    <property type="term" value="P:protein transport"/>
    <property type="evidence" value="ECO:0007669"/>
    <property type="project" value="UniProtKB-KW"/>
</dbReference>
<reference evidence="4" key="1">
    <citation type="submission" date="2020-03" db="EMBL/GenBank/DDBJ databases">
        <title>Studies in the Genomics of Life Span.</title>
        <authorList>
            <person name="Glass D."/>
        </authorList>
    </citation>
    <scope>NUCLEOTIDE SEQUENCE</scope>
    <source>
        <strain evidence="4">SUZIE</strain>
        <tissue evidence="4">Muscle</tissue>
    </source>
</reference>
<proteinExistence type="inferred from homology"/>
<keyword evidence="3" id="KW-0653">Protein transport</keyword>
<dbReference type="PANTHER" id="PTHR23316">
    <property type="entry name" value="IMPORTIN ALPHA"/>
    <property type="match status" value="1"/>
</dbReference>
<dbReference type="SMART" id="SM00185">
    <property type="entry name" value="ARM"/>
    <property type="match status" value="2"/>
</dbReference>
<comment type="caution">
    <text evidence="4">The sequence shown here is derived from an EMBL/GenBank/DDBJ whole genome shotgun (WGS) entry which is preliminary data.</text>
</comment>
<dbReference type="InterPro" id="IPR016024">
    <property type="entry name" value="ARM-type_fold"/>
</dbReference>
<dbReference type="AlphaFoldDB" id="A0AA41MXK7"/>
<evidence type="ECO:0000256" key="1">
    <source>
        <dbReference type="ARBA" id="ARBA00010394"/>
    </source>
</evidence>
<dbReference type="SUPFAM" id="SSF48371">
    <property type="entry name" value="ARM repeat"/>
    <property type="match status" value="1"/>
</dbReference>